<evidence type="ECO:0000313" key="1">
    <source>
        <dbReference type="EMBL" id="SEN43158.1"/>
    </source>
</evidence>
<name>A0A1H8GIM1_9PROT</name>
<dbReference type="OrthoDB" id="8551907at2"/>
<reference evidence="1 2" key="1">
    <citation type="submission" date="2016-10" db="EMBL/GenBank/DDBJ databases">
        <authorList>
            <person name="de Groot N.N."/>
        </authorList>
    </citation>
    <scope>NUCLEOTIDE SEQUENCE [LARGE SCALE GENOMIC DNA]</scope>
    <source>
        <strain evidence="1 2">Nm22</strain>
    </source>
</reference>
<dbReference type="AlphaFoldDB" id="A0A1H8GIM1"/>
<sequence>MPRYRMTLSGPVQFTEAEEAAADAEELEFFRQNKRAELKSAYESTLSADIDYNSKTYSATKERRELLSEILSVGSVPEGMYLIDVNGDQNPMTYADIQAIGQALLSR</sequence>
<dbReference type="RefSeq" id="WP_143056939.1">
    <property type="nucleotide sequence ID" value="NZ_FOCP01000018.1"/>
</dbReference>
<accession>A0A1H8GIM1</accession>
<dbReference type="EMBL" id="FOCP01000018">
    <property type="protein sequence ID" value="SEN43158.1"/>
    <property type="molecule type" value="Genomic_DNA"/>
</dbReference>
<protein>
    <submittedName>
        <fullName evidence="1">Uncharacterized protein</fullName>
    </submittedName>
</protein>
<gene>
    <name evidence="1" type="ORF">SAMN05216325_11816</name>
</gene>
<organism evidence="1 2">
    <name type="scientific">Nitrosomonas marina</name>
    <dbReference type="NCBI Taxonomy" id="917"/>
    <lineage>
        <taxon>Bacteria</taxon>
        <taxon>Pseudomonadati</taxon>
        <taxon>Pseudomonadota</taxon>
        <taxon>Betaproteobacteria</taxon>
        <taxon>Nitrosomonadales</taxon>
        <taxon>Nitrosomonadaceae</taxon>
        <taxon>Nitrosomonas</taxon>
    </lineage>
</organism>
<evidence type="ECO:0000313" key="2">
    <source>
        <dbReference type="Proteomes" id="UP000199459"/>
    </source>
</evidence>
<proteinExistence type="predicted"/>
<dbReference type="Proteomes" id="UP000199459">
    <property type="component" value="Unassembled WGS sequence"/>
</dbReference>